<dbReference type="Proteomes" id="UP000261212">
    <property type="component" value="Unassembled WGS sequence"/>
</dbReference>
<dbReference type="EMBL" id="QUSM01000004">
    <property type="protein sequence ID" value="RGD73849.1"/>
    <property type="molecule type" value="Genomic_DNA"/>
</dbReference>
<sequence length="88" mass="10414">MRPYMEYRYHLDRKNKNQADVAKAINRGSDYVSKRFSGKRDFTISEGIKLLDLVELPHEVLHLIFSEEEKKGICNEEIHCKLALLRKH</sequence>
<comment type="caution">
    <text evidence="1">The sequence shown here is derived from an EMBL/GenBank/DDBJ whole genome shotgun (WGS) entry which is preliminary data.</text>
</comment>
<organism evidence="1 2">
    <name type="scientific">Anaerofustis stercorihominis</name>
    <dbReference type="NCBI Taxonomy" id="214853"/>
    <lineage>
        <taxon>Bacteria</taxon>
        <taxon>Bacillati</taxon>
        <taxon>Bacillota</taxon>
        <taxon>Clostridia</taxon>
        <taxon>Eubacteriales</taxon>
        <taxon>Eubacteriaceae</taxon>
        <taxon>Anaerofustis</taxon>
    </lineage>
</organism>
<evidence type="ECO:0008006" key="3">
    <source>
        <dbReference type="Google" id="ProtNLM"/>
    </source>
</evidence>
<proteinExistence type="predicted"/>
<dbReference type="RefSeq" id="WP_147321559.1">
    <property type="nucleotide sequence ID" value="NZ_QUSM01000004.1"/>
</dbReference>
<dbReference type="GO" id="GO:0003677">
    <property type="term" value="F:DNA binding"/>
    <property type="evidence" value="ECO:0007669"/>
    <property type="project" value="InterPro"/>
</dbReference>
<reference evidence="1 2" key="1">
    <citation type="submission" date="2018-08" db="EMBL/GenBank/DDBJ databases">
        <title>A genome reference for cultivated species of the human gut microbiota.</title>
        <authorList>
            <person name="Zou Y."/>
            <person name="Xue W."/>
            <person name="Luo G."/>
        </authorList>
    </citation>
    <scope>NUCLEOTIDE SEQUENCE [LARGE SCALE GENOMIC DNA]</scope>
    <source>
        <strain evidence="1 2">AM25-6</strain>
    </source>
</reference>
<evidence type="ECO:0000313" key="2">
    <source>
        <dbReference type="Proteomes" id="UP000261212"/>
    </source>
</evidence>
<accession>A0A3E3DY13</accession>
<dbReference type="InterPro" id="IPR010982">
    <property type="entry name" value="Lambda_DNA-bd_dom_sf"/>
</dbReference>
<name>A0A3E3DY13_9FIRM</name>
<dbReference type="SUPFAM" id="SSF47413">
    <property type="entry name" value="lambda repressor-like DNA-binding domains"/>
    <property type="match status" value="1"/>
</dbReference>
<gene>
    <name evidence="1" type="ORF">DW687_08725</name>
</gene>
<dbReference type="AlphaFoldDB" id="A0A3E3DY13"/>
<protein>
    <recommendedName>
        <fullName evidence="3">XRE family transcriptional regulator</fullName>
    </recommendedName>
</protein>
<evidence type="ECO:0000313" key="1">
    <source>
        <dbReference type="EMBL" id="RGD73849.1"/>
    </source>
</evidence>